<dbReference type="Pfam" id="PF16156">
    <property type="entry name" value="DUF4864"/>
    <property type="match status" value="1"/>
</dbReference>
<organism evidence="2 3">
    <name type="scientific">Yoonia rhodophyticola</name>
    <dbReference type="NCBI Taxonomy" id="3137370"/>
    <lineage>
        <taxon>Bacteria</taxon>
        <taxon>Pseudomonadati</taxon>
        <taxon>Pseudomonadota</taxon>
        <taxon>Alphaproteobacteria</taxon>
        <taxon>Rhodobacterales</taxon>
        <taxon>Paracoccaceae</taxon>
        <taxon>Yoonia</taxon>
    </lineage>
</organism>
<evidence type="ECO:0000313" key="2">
    <source>
        <dbReference type="EMBL" id="WZU67270.1"/>
    </source>
</evidence>
<gene>
    <name evidence="2" type="ORF">AABB31_20340</name>
</gene>
<feature type="signal peptide" evidence="1">
    <location>
        <begin position="1"/>
        <end position="20"/>
    </location>
</feature>
<keyword evidence="3" id="KW-1185">Reference proteome</keyword>
<dbReference type="Proteomes" id="UP001470809">
    <property type="component" value="Chromosome"/>
</dbReference>
<dbReference type="AlphaFoldDB" id="A0AAN0M9Q0"/>
<evidence type="ECO:0000256" key="1">
    <source>
        <dbReference type="SAM" id="SignalP"/>
    </source>
</evidence>
<protein>
    <submittedName>
        <fullName evidence="2">DUF4864 domain-containing protein</fullName>
    </submittedName>
</protein>
<dbReference type="EMBL" id="CP151767">
    <property type="protein sequence ID" value="WZU67270.1"/>
    <property type="molecule type" value="Genomic_DNA"/>
</dbReference>
<accession>A0AAN0M9Q0</accession>
<dbReference type="InterPro" id="IPR032347">
    <property type="entry name" value="DUF4864"/>
</dbReference>
<reference evidence="2 3" key="2">
    <citation type="submission" date="2024-08" db="EMBL/GenBank/DDBJ databases">
        <title>Phylogenomic analyses of a clade within the roseobacter group suggest taxonomic reassignments of species of the genera Aestuariivita, Citreicella, Loktanella, Nautella, Pelagibaca, Ruegeria, Thalassobius, Thiobacimonas and Tropicibacter, and the proposal o.</title>
        <authorList>
            <person name="Jeon C.O."/>
        </authorList>
    </citation>
    <scope>NUCLEOTIDE SEQUENCE [LARGE SCALE GENOMIC DNA]</scope>
    <source>
        <strain evidence="2 3">SS1-5</strain>
    </source>
</reference>
<evidence type="ECO:0000313" key="3">
    <source>
        <dbReference type="Proteomes" id="UP001470809"/>
    </source>
</evidence>
<keyword evidence="1" id="KW-0732">Signal</keyword>
<proteinExistence type="predicted"/>
<feature type="chain" id="PRO_5042883962" evidence="1">
    <location>
        <begin position="21"/>
        <end position="134"/>
    </location>
</feature>
<name>A0AAN0M9Q0_9RHOB</name>
<sequence>MARIFVLILGLFLTATSTTAQQSDSIESVIGNQLQAFNDRDLQEAWSYASPNIKRIFENPQNFGLMVERGYPMVWDNRQVEFLERREVNGAQMQKVMLRDPSGNLYVLLYQMIETGNGWQINGVQLLPGNGVGA</sequence>
<reference evidence="3" key="1">
    <citation type="submission" date="2024-04" db="EMBL/GenBank/DDBJ databases">
        <title>Phylogenomic analyses of a clade within the roseobacter group suggest taxonomic reassignments of species of the genera Aestuariivita, Citreicella, Loktanella, Nautella, Pelagibaca, Ruegeria, Thalassobius, Thiobacimonas and Tropicibacter, and the proposal o.</title>
        <authorList>
            <person name="Jeon C.O."/>
        </authorList>
    </citation>
    <scope>NUCLEOTIDE SEQUENCE [LARGE SCALE GENOMIC DNA]</scope>
    <source>
        <strain evidence="3">SS1-5</strain>
    </source>
</reference>
<dbReference type="KEGG" id="yrh:AABB31_20340"/>
<dbReference type="RefSeq" id="WP_342076581.1">
    <property type="nucleotide sequence ID" value="NZ_CP151767.2"/>
</dbReference>